<dbReference type="InterPro" id="IPR042099">
    <property type="entry name" value="ANL_N_sf"/>
</dbReference>
<evidence type="ECO:0000256" key="5">
    <source>
        <dbReference type="ARBA" id="ARBA00022605"/>
    </source>
</evidence>
<dbReference type="SUPFAM" id="SSF56801">
    <property type="entry name" value="Acetyl-CoA synthetase-like"/>
    <property type="match status" value="1"/>
</dbReference>
<evidence type="ECO:0000259" key="12">
    <source>
        <dbReference type="Pfam" id="PF00501"/>
    </source>
</evidence>
<dbReference type="Pfam" id="PF13193">
    <property type="entry name" value="AMP-binding_C"/>
    <property type="match status" value="1"/>
</dbReference>
<evidence type="ECO:0000256" key="7">
    <source>
        <dbReference type="ARBA" id="ARBA00023141"/>
    </source>
</evidence>
<dbReference type="InterPro" id="IPR036968">
    <property type="entry name" value="Enolpyruvate_Tfrase_sf"/>
</dbReference>
<dbReference type="GO" id="GO:0003866">
    <property type="term" value="F:3-phosphoshikimate 1-carboxyvinyltransferase activity"/>
    <property type="evidence" value="ECO:0007669"/>
    <property type="project" value="UniProtKB-EC"/>
</dbReference>
<dbReference type="PANTHER" id="PTHR43201">
    <property type="entry name" value="ACYL-COA SYNTHETASE"/>
    <property type="match status" value="1"/>
</dbReference>
<feature type="binding site" evidence="9">
    <location>
        <position position="386"/>
    </location>
    <ligand>
        <name>phosphoenolpyruvate</name>
        <dbReference type="ChEBI" id="CHEBI:58702"/>
    </ligand>
</feature>
<evidence type="ECO:0000313" key="15">
    <source>
        <dbReference type="Proteomes" id="UP001518872"/>
    </source>
</evidence>
<dbReference type="RefSeq" id="WP_204923098.1">
    <property type="nucleotide sequence ID" value="NZ_JAFEUC010000001.1"/>
</dbReference>
<feature type="binding site" evidence="9">
    <location>
        <position position="22"/>
    </location>
    <ligand>
        <name>phosphoenolpyruvate</name>
        <dbReference type="ChEBI" id="CHEBI:58702"/>
    </ligand>
</feature>
<sequence length="1038" mass="110117">MRLVIKGTAEPLVGEFDVPASKYHAHRALMLASLADGTSRIHGACHAGHVQHTIRALRDLGTAVTVEGDAFVVRGGRYRPVRPEVSVGSSGTTLYFLTGLAALAETPVGITGQKYFRRRPIRPLLDALAGIGVQIASTGGLLPIRVAAQPPTGGRVRIPGTLSQWISSLLLVSPFATGHTVVEVVGEFNERSYVDLTVAMMRQFGLYVQVSADGRRYDIEPGQRPTPAVVRLPPDVGAAAFGLAATALHPSDVLFRGLPAVPTGELDHPEAHLLDSLTTMGVPLTRDPATGWIRVRHDGLRLAPVRVDCRAVPDMLPVLSVLGSHAHGTTVLDHVAHVRLKESDRVTAMLQLNRMGGRLRLDGDRLLCEGVGQLREADLSSFNDHRVLMALAVAASRATGESRLTYPNAHRISFPQFLDQMNGVGLNMSVDRARARRLPRPAGPAPADLPPAGRRTAGAPAASPARSAGPSVPTAALPTPAELAAIPVAELVRRHADTRGDDEAVVEAASPGRAGATLSWRDLDRAADRAASLLRELGVGPGDVVAWQLPNWSEFVVLTLAATRIGAVCCPLMPFFREREVSRLLRRSRARVLVIPDRFRGRAHLAETAAMLTGPDAPGVAHVLVVASHTVSDGTATSDGTAAPADAAGLPADTAGPRWQWFGPALARQRPDDAAPATGRPGPAALAQLMFTSGTSGEPKGVLHRVDTLTRAAAMQARHLGLTAADRLFIPSPLAHQTGFLYGMWLGFTIGAPVVLQPIWDGRTALQTLHHTRATFVQAATPFLADLVEAVETGGQPPPALRVFVATGAAVPRNLAEHATRTLGAAVCGAWGSTESCLGTLCAPTDAPAHAWGTDGRALEGIRIRVTDDAGTVLGPGVEGNFEVAGDCLFAGYLDRPDLTAAALTPDGWYRSGDLATIDDAGYLRITGRVTDVINRGGEKIPVAEMEQLLHTHPAVREVAIVAMPDPRLGERACAFVVTRAELTFAGMQRFLDGHKVAKQYWPERLETVAALPRNVVGKVQKFVLRDQISATIGEEAE</sequence>
<gene>
    <name evidence="9 14" type="primary">aroA</name>
    <name evidence="14" type="ORF">JQX11_01475</name>
</gene>
<comment type="similarity">
    <text evidence="3 9">Belongs to the EPSP synthase family.</text>
</comment>
<evidence type="ECO:0000256" key="3">
    <source>
        <dbReference type="ARBA" id="ARBA00009948"/>
    </source>
</evidence>
<keyword evidence="15" id="KW-1185">Reference proteome</keyword>
<comment type="caution">
    <text evidence="14">The sequence shown here is derived from an EMBL/GenBank/DDBJ whole genome shotgun (WGS) entry which is preliminary data.</text>
</comment>
<dbReference type="Gene3D" id="3.40.50.12780">
    <property type="entry name" value="N-terminal domain of ligase-like"/>
    <property type="match status" value="1"/>
</dbReference>
<evidence type="ECO:0000256" key="6">
    <source>
        <dbReference type="ARBA" id="ARBA00022679"/>
    </source>
</evidence>
<keyword evidence="7 9" id="KW-0057">Aromatic amino acid biosynthesis</keyword>
<keyword evidence="5 9" id="KW-0028">Amino-acid biosynthesis</keyword>
<feature type="region of interest" description="Disordered" evidence="10">
    <location>
        <begin position="437"/>
        <end position="476"/>
    </location>
</feature>
<evidence type="ECO:0000256" key="10">
    <source>
        <dbReference type="SAM" id="MobiDB-lite"/>
    </source>
</evidence>
<evidence type="ECO:0000259" key="13">
    <source>
        <dbReference type="Pfam" id="PF13193"/>
    </source>
</evidence>
<feature type="domain" description="AMP-binding enzyme C-terminal" evidence="13">
    <location>
        <begin position="945"/>
        <end position="1019"/>
    </location>
</feature>
<feature type="domain" description="AMP-dependent synthetase/ligase" evidence="12">
    <location>
        <begin position="493"/>
        <end position="894"/>
    </location>
</feature>
<dbReference type="NCBIfam" id="TIGR01356">
    <property type="entry name" value="aroA"/>
    <property type="match status" value="1"/>
</dbReference>
<feature type="domain" description="Enolpyruvate transferase" evidence="11">
    <location>
        <begin position="10"/>
        <end position="421"/>
    </location>
</feature>
<feature type="binding site" evidence="9">
    <location>
        <position position="345"/>
    </location>
    <ligand>
        <name>phosphoenolpyruvate</name>
        <dbReference type="ChEBI" id="CHEBI:58702"/>
    </ligand>
</feature>
<dbReference type="Pfam" id="PF00275">
    <property type="entry name" value="EPSP_synthase"/>
    <property type="match status" value="1"/>
</dbReference>
<feature type="binding site" evidence="9">
    <location>
        <position position="314"/>
    </location>
    <ligand>
        <name>3-phosphoshikimate</name>
        <dbReference type="ChEBI" id="CHEBI:145989"/>
    </ligand>
</feature>
<dbReference type="PANTHER" id="PTHR43201:SF5">
    <property type="entry name" value="MEDIUM-CHAIN ACYL-COA LIGASE ACSF2, MITOCHONDRIAL"/>
    <property type="match status" value="1"/>
</dbReference>
<proteinExistence type="inferred from homology"/>
<dbReference type="InterPro" id="IPR045851">
    <property type="entry name" value="AMP-bd_C_sf"/>
</dbReference>
<comment type="subcellular location">
    <subcellularLocation>
        <location evidence="9">Cytoplasm</location>
    </subcellularLocation>
</comment>
<feature type="binding site" evidence="9">
    <location>
        <position position="164"/>
    </location>
    <ligand>
        <name>3-phosphoshikimate</name>
        <dbReference type="ChEBI" id="CHEBI:145989"/>
    </ligand>
</feature>
<dbReference type="Pfam" id="PF00501">
    <property type="entry name" value="AMP-binding"/>
    <property type="match status" value="1"/>
</dbReference>
<dbReference type="HAMAP" id="MF_00210">
    <property type="entry name" value="EPSP_synth"/>
    <property type="match status" value="1"/>
</dbReference>
<dbReference type="InterPro" id="IPR025110">
    <property type="entry name" value="AMP-bd_C"/>
</dbReference>
<dbReference type="Gene3D" id="3.30.300.30">
    <property type="match status" value="1"/>
</dbReference>
<dbReference type="Gene3D" id="3.65.10.10">
    <property type="entry name" value="Enolpyruvate transferase domain"/>
    <property type="match status" value="2"/>
</dbReference>
<evidence type="ECO:0000256" key="8">
    <source>
        <dbReference type="ARBA" id="ARBA00044633"/>
    </source>
</evidence>
<keyword evidence="9" id="KW-0963">Cytoplasm</keyword>
<dbReference type="SUPFAM" id="SSF55205">
    <property type="entry name" value="EPT/RTPC-like"/>
    <property type="match status" value="1"/>
</dbReference>
<name>A0ABS2IL05_9ACTN</name>
<evidence type="ECO:0000256" key="2">
    <source>
        <dbReference type="ARBA" id="ARBA00006432"/>
    </source>
</evidence>
<feature type="binding site" evidence="9">
    <location>
        <position position="341"/>
    </location>
    <ligand>
        <name>3-phosphoshikimate</name>
        <dbReference type="ChEBI" id="CHEBI:145989"/>
    </ligand>
</feature>
<feature type="binding site" evidence="9">
    <location>
        <position position="27"/>
    </location>
    <ligand>
        <name>3-phosphoshikimate</name>
        <dbReference type="ChEBI" id="CHEBI:145989"/>
    </ligand>
</feature>
<keyword evidence="6 9" id="KW-0808">Transferase</keyword>
<dbReference type="EMBL" id="JAFEUC010000001">
    <property type="protein sequence ID" value="MBM7075027.1"/>
    <property type="molecule type" value="Genomic_DNA"/>
</dbReference>
<evidence type="ECO:0000256" key="4">
    <source>
        <dbReference type="ARBA" id="ARBA00022598"/>
    </source>
</evidence>
<evidence type="ECO:0000256" key="9">
    <source>
        <dbReference type="HAMAP-Rule" id="MF_00210"/>
    </source>
</evidence>
<feature type="binding site" evidence="9">
    <location>
        <position position="22"/>
    </location>
    <ligand>
        <name>3-phosphoshikimate</name>
        <dbReference type="ChEBI" id="CHEBI:145989"/>
    </ligand>
</feature>
<comment type="caution">
    <text evidence="9">Lacks conserved residue(s) required for the propagation of feature annotation.</text>
</comment>
<dbReference type="Proteomes" id="UP001518872">
    <property type="component" value="Unassembled WGS sequence"/>
</dbReference>
<feature type="binding site" evidence="9">
    <location>
        <position position="91"/>
    </location>
    <ligand>
        <name>phosphoenolpyruvate</name>
        <dbReference type="ChEBI" id="CHEBI:58702"/>
    </ligand>
</feature>
<comment type="pathway">
    <text evidence="1 9">Metabolic intermediate biosynthesis; chorismate biosynthesis; chorismate from D-erythrose 4-phosphate and phosphoenolpyruvate: step 6/7.</text>
</comment>
<dbReference type="InterPro" id="IPR006264">
    <property type="entry name" value="EPSP_synthase"/>
</dbReference>
<evidence type="ECO:0000256" key="1">
    <source>
        <dbReference type="ARBA" id="ARBA00004811"/>
    </source>
</evidence>
<dbReference type="InterPro" id="IPR001986">
    <property type="entry name" value="Enolpyruvate_Tfrase_dom"/>
</dbReference>
<comment type="catalytic activity">
    <reaction evidence="8">
        <text>3-phosphoshikimate + phosphoenolpyruvate = 5-O-(1-carboxyvinyl)-3-phosphoshikimate + phosphate</text>
        <dbReference type="Rhea" id="RHEA:21256"/>
        <dbReference type="ChEBI" id="CHEBI:43474"/>
        <dbReference type="ChEBI" id="CHEBI:57701"/>
        <dbReference type="ChEBI" id="CHEBI:58702"/>
        <dbReference type="ChEBI" id="CHEBI:145989"/>
        <dbReference type="EC" id="2.5.1.19"/>
    </reaction>
    <physiologicalReaction direction="left-to-right" evidence="8">
        <dbReference type="Rhea" id="RHEA:21257"/>
    </physiologicalReaction>
</comment>
<keyword evidence="4" id="KW-0436">Ligase</keyword>
<feature type="compositionally biased region" description="Low complexity" evidence="10">
    <location>
        <begin position="450"/>
        <end position="476"/>
    </location>
</feature>
<evidence type="ECO:0000313" key="14">
    <source>
        <dbReference type="EMBL" id="MBM7075027.1"/>
    </source>
</evidence>
<dbReference type="InterPro" id="IPR000873">
    <property type="entry name" value="AMP-dep_synth/lig_dom"/>
</dbReference>
<protein>
    <recommendedName>
        <fullName evidence="9">3-phosphoshikimate 1-carboxyvinyltransferase</fullName>
        <ecNumber evidence="9">2.5.1.19</ecNumber>
    </recommendedName>
    <alternativeName>
        <fullName evidence="9">5-enolpyruvylshikimate-3-phosphate synthase</fullName>
        <shortName evidence="9">EPSP synthase</shortName>
        <shortName evidence="9">EPSPS</shortName>
    </alternativeName>
</protein>
<organism evidence="14 15">
    <name type="scientific">Micromonospora humida</name>
    <dbReference type="NCBI Taxonomy" id="2809018"/>
    <lineage>
        <taxon>Bacteria</taxon>
        <taxon>Bacillati</taxon>
        <taxon>Actinomycetota</taxon>
        <taxon>Actinomycetes</taxon>
        <taxon>Micromonosporales</taxon>
        <taxon>Micromonosporaceae</taxon>
        <taxon>Micromonospora</taxon>
    </lineage>
</organism>
<reference evidence="14 15" key="1">
    <citation type="submission" date="2021-02" db="EMBL/GenBank/DDBJ databases">
        <authorList>
            <person name="Ra J.-S."/>
        </authorList>
    </citation>
    <scope>NUCLEOTIDE SEQUENCE [LARGE SCALE GENOMIC DNA]</scope>
    <source>
        <strain evidence="14 15">MMS20-R1-14</strain>
    </source>
</reference>
<comment type="subunit">
    <text evidence="9">Monomer.</text>
</comment>
<dbReference type="EC" id="2.5.1.19" evidence="9"/>
<accession>A0ABS2IL05</accession>
<feature type="binding site" evidence="9">
    <location>
        <position position="119"/>
    </location>
    <ligand>
        <name>phosphoenolpyruvate</name>
        <dbReference type="ChEBI" id="CHEBI:58702"/>
    </ligand>
</feature>
<feature type="binding site" evidence="9">
    <location>
        <position position="164"/>
    </location>
    <ligand>
        <name>phosphoenolpyruvate</name>
        <dbReference type="ChEBI" id="CHEBI:58702"/>
    </ligand>
</feature>
<comment type="similarity">
    <text evidence="2">Belongs to the ATP-dependent AMP-binding enzyme family.</text>
</comment>
<dbReference type="PROSITE" id="PS00455">
    <property type="entry name" value="AMP_BINDING"/>
    <property type="match status" value="1"/>
</dbReference>
<feature type="binding site" evidence="9">
    <location>
        <position position="163"/>
    </location>
    <ligand>
        <name>3-phosphoshikimate</name>
        <dbReference type="ChEBI" id="CHEBI:145989"/>
    </ligand>
</feature>
<evidence type="ECO:0000259" key="11">
    <source>
        <dbReference type="Pfam" id="PF00275"/>
    </source>
</evidence>
<comment type="function">
    <text evidence="9">Catalyzes the transfer of the enolpyruvyl moiety of phosphoenolpyruvate (PEP) to the 5-hydroxyl of shikimate-3-phosphate (S3P) to produce enolpyruvyl shikimate-3-phosphate and inorganic phosphate.</text>
</comment>
<dbReference type="InterPro" id="IPR020845">
    <property type="entry name" value="AMP-binding_CS"/>
</dbReference>
<feature type="active site" description="Proton acceptor" evidence="9">
    <location>
        <position position="314"/>
    </location>
</feature>
<dbReference type="InterPro" id="IPR013792">
    <property type="entry name" value="RNA3'P_cycl/enolpyr_Trfase_a/b"/>
</dbReference>